<dbReference type="Proteomes" id="UP000503640">
    <property type="component" value="Unassembled WGS sequence"/>
</dbReference>
<dbReference type="AlphaFoldDB" id="A0A7I9VIT1"/>
<sequence>MDAPRLPLVLLPGGRPATAPNHRSHADLRVHPGGEAADLEEALAEAVETARLMRLEIERRIARALDAFQDRG</sequence>
<keyword evidence="2" id="KW-1185">Reference proteome</keyword>
<comment type="caution">
    <text evidence="1">The sequence shown here is derived from an EMBL/GenBank/DDBJ whole genome shotgun (WGS) entry which is preliminary data.</text>
</comment>
<gene>
    <name evidence="1" type="ORF">AMYX_08400</name>
</gene>
<accession>A0A7I9VIT1</accession>
<dbReference type="RefSeq" id="WP_176063270.1">
    <property type="nucleotide sequence ID" value="NZ_BJTG01000002.1"/>
</dbReference>
<proteinExistence type="predicted"/>
<dbReference type="EMBL" id="BJTG01000002">
    <property type="protein sequence ID" value="GEJ56099.1"/>
    <property type="molecule type" value="Genomic_DNA"/>
</dbReference>
<reference evidence="2" key="1">
    <citation type="journal article" date="2020" name="Appl. Environ. Microbiol.">
        <title>Diazotrophic Anaeromyxobacter Isolates from Soils.</title>
        <authorList>
            <person name="Masuda Y."/>
            <person name="Yamanaka H."/>
            <person name="Xu Z.X."/>
            <person name="Shiratori Y."/>
            <person name="Aono T."/>
            <person name="Amachi S."/>
            <person name="Senoo K."/>
            <person name="Itoh H."/>
        </authorList>
    </citation>
    <scope>NUCLEOTIDE SEQUENCE [LARGE SCALE GENOMIC DNA]</scope>
    <source>
        <strain evidence="2">R267</strain>
    </source>
</reference>
<organism evidence="1 2">
    <name type="scientific">Anaeromyxobacter diazotrophicus</name>
    <dbReference type="NCBI Taxonomy" id="2590199"/>
    <lineage>
        <taxon>Bacteria</taxon>
        <taxon>Pseudomonadati</taxon>
        <taxon>Myxococcota</taxon>
        <taxon>Myxococcia</taxon>
        <taxon>Myxococcales</taxon>
        <taxon>Cystobacterineae</taxon>
        <taxon>Anaeromyxobacteraceae</taxon>
        <taxon>Anaeromyxobacter</taxon>
    </lineage>
</organism>
<protein>
    <submittedName>
        <fullName evidence="1">Uncharacterized protein</fullName>
    </submittedName>
</protein>
<evidence type="ECO:0000313" key="2">
    <source>
        <dbReference type="Proteomes" id="UP000503640"/>
    </source>
</evidence>
<name>A0A7I9VIT1_9BACT</name>
<evidence type="ECO:0000313" key="1">
    <source>
        <dbReference type="EMBL" id="GEJ56099.1"/>
    </source>
</evidence>